<dbReference type="InterPro" id="IPR043926">
    <property type="entry name" value="ABCG_dom"/>
</dbReference>
<dbReference type="InterPro" id="IPR003593">
    <property type="entry name" value="AAA+_ATPase"/>
</dbReference>
<evidence type="ECO:0000256" key="4">
    <source>
        <dbReference type="ARBA" id="ARBA00022692"/>
    </source>
</evidence>
<dbReference type="InterPro" id="IPR017871">
    <property type="entry name" value="ABC_transporter-like_CS"/>
</dbReference>
<feature type="transmembrane region" description="Helical" evidence="10">
    <location>
        <begin position="1210"/>
        <end position="1231"/>
    </location>
</feature>
<keyword evidence="6 12" id="KW-0067">ATP-binding</keyword>
<organism evidence="12 13">
    <name type="scientific">Macrophomina phaseolina</name>
    <dbReference type="NCBI Taxonomy" id="35725"/>
    <lineage>
        <taxon>Eukaryota</taxon>
        <taxon>Fungi</taxon>
        <taxon>Dikarya</taxon>
        <taxon>Ascomycota</taxon>
        <taxon>Pezizomycotina</taxon>
        <taxon>Dothideomycetes</taxon>
        <taxon>Dothideomycetes incertae sedis</taxon>
        <taxon>Botryosphaeriales</taxon>
        <taxon>Botryosphaeriaceae</taxon>
        <taxon>Macrophomina</taxon>
    </lineage>
</organism>
<feature type="transmembrane region" description="Helical" evidence="10">
    <location>
        <begin position="657"/>
        <end position="676"/>
    </location>
</feature>
<feature type="transmembrane region" description="Helical" evidence="10">
    <location>
        <begin position="1360"/>
        <end position="1384"/>
    </location>
</feature>
<dbReference type="InterPro" id="IPR003439">
    <property type="entry name" value="ABC_transporter-like_ATP-bd"/>
</dbReference>
<sequence length="1510" mass="168647">MSPRGDGIRRTASGRETYLPDGLPDHEVEQHEDVDQKTVVEEEEDSKEYMPIRTGARHQHSDASIDAEKSGTSSSGDDEPSHTYVPITAEDEAELRRIATNATRPQPLSRVSTLAGITPDSPELDPTSKRFNLYKWVRFFMRSLDEADIKISKAGVLFRNLNVSGSGSALNLQKNVGSILMAPFRLNEYLGLGQRSEKRILKDFDGLMKSGELLIVLGRPGSGCSTLLKTMCGELHGLSLDPSSEIDYNGIPQKQMLKEFKGELVYNQEVDKHFPHLTVGQTLEMAAAYRTPSTRLEGQTREDAIRDATRVVMAVFGLSHTYNTKVGNDFIRGVSGGERKRVSIAEMALSAAPIAAWDNATRGLDAATALEFVKALRILADLTGSAHAVAIYQASQAIYDVFDKVIVLYEGREIYFGPTSAARQFFEDQGWYCPPRQTTGDFLTSVTNPGERQARKGMENKVPRTPDEFEAYWRQSEEYRNLQREIEQHRDEFPLGGQVVTQFQESKRQAQSKHARPKSPYMLSVPMQIKLNTKRAYQRMWNDKAATLTMLISQVVQALIIGSIFYNTPAATQGFFSTNAALFFGILLNALVAIAEINSLYSQRPIVEKHASYAFYHPFTEAVAGVVADIPVKFALAVVFNLIYYFLTGFRREASQFFIYFLISFIAMFVMSAVFRTMAAVTKTVAQAMSLAGILILAIVVYTGFAIPTSYMKDWFGWIRWINPIFYAFEILVANQYHGRDFTCSGFIPAYPNLEGDSFICSVRGAVAGERTVSGDAYIKANYNYSYDHVWRNFGILIAFLIGFFVIYFIAVELNSSTTSTAEVLVFRRGHVPSYMVEKGNASDEEMAAPDAAQRGGTNGGDVNVIPAQKDIFTWRNVTYDIEIKGEPRRLLDHVSGWVKPGTLTALMGVSGAGKTTLLDVLAQRTSMGVITGDMLVNGRPLDSSFQRKTGYVQQQDLHLETATVRESLRFSAMLRQPNTVSQEEKYAYVEDVIKMLNMEDFAEAVVGVPGEGLNVEQRKLLTIGVELAAKPKLLLFLDEPTSGLDSQSSWAICAFLRKLANSGQAILCTIHQPSAVLFQEFDRLLFLAKGGRTVYFGNIGENSRTLLDYYERNGARKCGDDENPAEYMLEIVGAGASGQATQDWHEVWKGSDECRAVQDELDRIHREKQNEPAAGDDEVGGTDEFAMPFMSQVYHVSYRIFQQYWRMPGYIWSKLLLGMGSALFIGFSFWDSDSSLQGMQNVIFSVFMVCAIFSTIVEQIMPLFITQRSLYEVRERPSKAYSWKAFLIANMSVEVPWNILVGILVYAAYYYAVNGIQSSERQGLVLLFCIQFFVFAGTFAHMCIAAAPDAETAAGIVTLLFSMMLAFNGVMQSPTALPGFWIFMYRVSPMTYWVAGIVATELHERPVHCAEAETSIFNPPAGQTCQQYLAPYLEQASGVLQNPDATADCRYCSLSVADQYMAGSKIYWDERWRNFGIVWAYIAFNAAATVALYYMLRVRKSKGGVWDFG</sequence>
<comment type="caution">
    <text evidence="12">The sequence shown here is derived from an EMBL/GenBank/DDBJ whole genome shotgun (WGS) entry which is preliminary data.</text>
</comment>
<evidence type="ECO:0000256" key="6">
    <source>
        <dbReference type="ARBA" id="ARBA00022840"/>
    </source>
</evidence>
<dbReference type="InterPro" id="IPR013525">
    <property type="entry name" value="ABC2_TM"/>
</dbReference>
<evidence type="ECO:0000256" key="7">
    <source>
        <dbReference type="ARBA" id="ARBA00022989"/>
    </source>
</evidence>
<dbReference type="Pfam" id="PF06422">
    <property type="entry name" value="PDR_CDR"/>
    <property type="match status" value="2"/>
</dbReference>
<feature type="compositionally biased region" description="Basic and acidic residues" evidence="9">
    <location>
        <begin position="23"/>
        <end position="40"/>
    </location>
</feature>
<name>A0ABQ8G7E3_9PEZI</name>
<keyword evidence="13" id="KW-1185">Reference proteome</keyword>
<dbReference type="InterPro" id="IPR034003">
    <property type="entry name" value="ABCG_PDR_2"/>
</dbReference>
<keyword evidence="8 10" id="KW-0472">Membrane</keyword>
<dbReference type="CDD" id="cd03232">
    <property type="entry name" value="ABCG_PDR_domain2"/>
    <property type="match status" value="1"/>
</dbReference>
<feature type="domain" description="ABC transporter" evidence="11">
    <location>
        <begin position="184"/>
        <end position="435"/>
    </location>
</feature>
<dbReference type="EMBL" id="JAGTJR010000020">
    <property type="protein sequence ID" value="KAH7044621.1"/>
    <property type="molecule type" value="Genomic_DNA"/>
</dbReference>
<feature type="transmembrane region" description="Helical" evidence="10">
    <location>
        <begin position="688"/>
        <end position="707"/>
    </location>
</feature>
<dbReference type="Pfam" id="PF19055">
    <property type="entry name" value="ABC2_membrane_7"/>
    <property type="match status" value="1"/>
</dbReference>
<dbReference type="PANTHER" id="PTHR19241">
    <property type="entry name" value="ATP-BINDING CASSETTE TRANSPORTER"/>
    <property type="match status" value="1"/>
</dbReference>
<dbReference type="GO" id="GO:0005524">
    <property type="term" value="F:ATP binding"/>
    <property type="evidence" value="ECO:0007669"/>
    <property type="project" value="UniProtKB-KW"/>
</dbReference>
<feature type="transmembrane region" description="Helical" evidence="10">
    <location>
        <begin position="1325"/>
        <end position="1348"/>
    </location>
</feature>
<reference evidence="12 13" key="1">
    <citation type="journal article" date="2021" name="Nat. Commun.">
        <title>Genetic determinants of endophytism in the Arabidopsis root mycobiome.</title>
        <authorList>
            <person name="Mesny F."/>
            <person name="Miyauchi S."/>
            <person name="Thiergart T."/>
            <person name="Pickel B."/>
            <person name="Atanasova L."/>
            <person name="Karlsson M."/>
            <person name="Huettel B."/>
            <person name="Barry K.W."/>
            <person name="Haridas S."/>
            <person name="Chen C."/>
            <person name="Bauer D."/>
            <person name="Andreopoulos W."/>
            <person name="Pangilinan J."/>
            <person name="LaButti K."/>
            <person name="Riley R."/>
            <person name="Lipzen A."/>
            <person name="Clum A."/>
            <person name="Drula E."/>
            <person name="Henrissat B."/>
            <person name="Kohler A."/>
            <person name="Grigoriev I.V."/>
            <person name="Martin F.M."/>
            <person name="Hacquard S."/>
        </authorList>
    </citation>
    <scope>NUCLEOTIDE SEQUENCE [LARGE SCALE GENOMIC DNA]</scope>
    <source>
        <strain evidence="12 13">MPI-SDFR-AT-0080</strain>
    </source>
</reference>
<evidence type="ECO:0000256" key="5">
    <source>
        <dbReference type="ARBA" id="ARBA00022741"/>
    </source>
</evidence>
<feature type="transmembrane region" description="Helical" evidence="10">
    <location>
        <begin position="1243"/>
        <end position="1266"/>
    </location>
</feature>
<comment type="subcellular location">
    <subcellularLocation>
        <location evidence="1">Membrane</location>
        <topology evidence="1">Multi-pass membrane protein</topology>
    </subcellularLocation>
</comment>
<dbReference type="InterPro" id="IPR010929">
    <property type="entry name" value="PDR_CDR_ABC"/>
</dbReference>
<evidence type="ECO:0000313" key="12">
    <source>
        <dbReference type="EMBL" id="KAH7044621.1"/>
    </source>
</evidence>
<dbReference type="SMART" id="SM00382">
    <property type="entry name" value="AAA"/>
    <property type="match status" value="2"/>
</dbReference>
<gene>
    <name evidence="12" type="ORF">B0J12DRAFT_712181</name>
</gene>
<dbReference type="Pfam" id="PF14510">
    <property type="entry name" value="ABC_trans_N"/>
    <property type="match status" value="1"/>
</dbReference>
<feature type="transmembrane region" description="Helical" evidence="10">
    <location>
        <begin position="622"/>
        <end position="645"/>
    </location>
</feature>
<dbReference type="Proteomes" id="UP000774617">
    <property type="component" value="Unassembled WGS sequence"/>
</dbReference>
<accession>A0ABQ8G7E3</accession>
<dbReference type="InterPro" id="IPR029481">
    <property type="entry name" value="ABC_trans_N"/>
</dbReference>
<keyword evidence="7 10" id="KW-1133">Transmembrane helix</keyword>
<feature type="domain" description="ABC transporter" evidence="11">
    <location>
        <begin position="873"/>
        <end position="1116"/>
    </location>
</feature>
<feature type="region of interest" description="Disordered" evidence="9">
    <location>
        <begin position="1"/>
        <end position="83"/>
    </location>
</feature>
<dbReference type="Pfam" id="PF01061">
    <property type="entry name" value="ABC2_membrane"/>
    <property type="match status" value="2"/>
</dbReference>
<dbReference type="Pfam" id="PF00005">
    <property type="entry name" value="ABC_tran"/>
    <property type="match status" value="2"/>
</dbReference>
<keyword evidence="3" id="KW-0813">Transport</keyword>
<feature type="compositionally biased region" description="Basic and acidic residues" evidence="9">
    <location>
        <begin position="59"/>
        <end position="69"/>
    </location>
</feature>
<evidence type="ECO:0000313" key="13">
    <source>
        <dbReference type="Proteomes" id="UP000774617"/>
    </source>
</evidence>
<protein>
    <submittedName>
        <fullName evidence="12">ATP-binding cassette transporter ABC1</fullName>
    </submittedName>
</protein>
<dbReference type="InterPro" id="IPR027417">
    <property type="entry name" value="P-loop_NTPase"/>
</dbReference>
<evidence type="ECO:0000256" key="3">
    <source>
        <dbReference type="ARBA" id="ARBA00022448"/>
    </source>
</evidence>
<dbReference type="SUPFAM" id="SSF52540">
    <property type="entry name" value="P-loop containing nucleoside triphosphate hydrolases"/>
    <property type="match status" value="2"/>
</dbReference>
<dbReference type="PROSITE" id="PS00211">
    <property type="entry name" value="ABC_TRANSPORTER_1"/>
    <property type="match status" value="1"/>
</dbReference>
<keyword evidence="4 10" id="KW-0812">Transmembrane</keyword>
<feature type="transmembrane region" description="Helical" evidence="10">
    <location>
        <begin position="790"/>
        <end position="811"/>
    </location>
</feature>
<proteinExistence type="inferred from homology"/>
<dbReference type="InterPro" id="IPR034001">
    <property type="entry name" value="ABCG_PDR_1"/>
</dbReference>
<feature type="transmembrane region" description="Helical" evidence="10">
    <location>
        <begin position="580"/>
        <end position="601"/>
    </location>
</feature>
<dbReference type="CDD" id="cd03233">
    <property type="entry name" value="ABCG_PDR_domain1"/>
    <property type="match status" value="1"/>
</dbReference>
<evidence type="ECO:0000256" key="10">
    <source>
        <dbReference type="SAM" id="Phobius"/>
    </source>
</evidence>
<dbReference type="Gene3D" id="3.40.50.300">
    <property type="entry name" value="P-loop containing nucleotide triphosphate hydrolases"/>
    <property type="match status" value="2"/>
</dbReference>
<feature type="transmembrane region" description="Helical" evidence="10">
    <location>
        <begin position="1287"/>
        <end position="1313"/>
    </location>
</feature>
<evidence type="ECO:0000256" key="8">
    <source>
        <dbReference type="ARBA" id="ARBA00023136"/>
    </source>
</evidence>
<evidence type="ECO:0000256" key="2">
    <source>
        <dbReference type="ARBA" id="ARBA00006012"/>
    </source>
</evidence>
<feature type="transmembrane region" description="Helical" evidence="10">
    <location>
        <begin position="545"/>
        <end position="568"/>
    </location>
</feature>
<feature type="transmembrane region" description="Helical" evidence="10">
    <location>
        <begin position="1478"/>
        <end position="1497"/>
    </location>
</feature>
<evidence type="ECO:0000259" key="11">
    <source>
        <dbReference type="PROSITE" id="PS50893"/>
    </source>
</evidence>
<dbReference type="PROSITE" id="PS50893">
    <property type="entry name" value="ABC_TRANSPORTER_2"/>
    <property type="match status" value="2"/>
</dbReference>
<evidence type="ECO:0000256" key="1">
    <source>
        <dbReference type="ARBA" id="ARBA00004141"/>
    </source>
</evidence>
<comment type="similarity">
    <text evidence="2">Belongs to the ABC transporter superfamily. ABCG family. PDR (TC 3.A.1.205) subfamily.</text>
</comment>
<evidence type="ECO:0000256" key="9">
    <source>
        <dbReference type="SAM" id="MobiDB-lite"/>
    </source>
</evidence>
<keyword evidence="5" id="KW-0547">Nucleotide-binding</keyword>